<evidence type="ECO:0000313" key="2">
    <source>
        <dbReference type="EMBL" id="GAA3361042.1"/>
    </source>
</evidence>
<evidence type="ECO:0000256" key="1">
    <source>
        <dbReference type="SAM" id="MobiDB-lite"/>
    </source>
</evidence>
<dbReference type="EMBL" id="BAAAYK010000038">
    <property type="protein sequence ID" value="GAA3361042.1"/>
    <property type="molecule type" value="Genomic_DNA"/>
</dbReference>
<gene>
    <name evidence="2" type="ORF">GCM10020366_43450</name>
</gene>
<evidence type="ECO:0000313" key="3">
    <source>
        <dbReference type="Proteomes" id="UP001500483"/>
    </source>
</evidence>
<sequence length="137" mass="14787">MVASTDDAVYDVRIRAWASGQFDWFPLASAVPAETVEIFRKTAAWDVEAAEAESAADPVPPVTHPITEADEYAVWMRYPSSGGKVPWGLIADHLTPEQAAAYVRNPQTQLNVQPAADRTEPAPVEDDGELDPEPAAG</sequence>
<organism evidence="2 3">
    <name type="scientific">Saccharopolyspora gregorii</name>
    <dbReference type="NCBI Taxonomy" id="33914"/>
    <lineage>
        <taxon>Bacteria</taxon>
        <taxon>Bacillati</taxon>
        <taxon>Actinomycetota</taxon>
        <taxon>Actinomycetes</taxon>
        <taxon>Pseudonocardiales</taxon>
        <taxon>Pseudonocardiaceae</taxon>
        <taxon>Saccharopolyspora</taxon>
    </lineage>
</organism>
<feature type="region of interest" description="Disordered" evidence="1">
    <location>
        <begin position="104"/>
        <end position="137"/>
    </location>
</feature>
<feature type="compositionally biased region" description="Acidic residues" evidence="1">
    <location>
        <begin position="123"/>
        <end position="137"/>
    </location>
</feature>
<dbReference type="Proteomes" id="UP001500483">
    <property type="component" value="Unassembled WGS sequence"/>
</dbReference>
<keyword evidence="3" id="KW-1185">Reference proteome</keyword>
<protein>
    <submittedName>
        <fullName evidence="2">Uncharacterized protein</fullName>
    </submittedName>
</protein>
<comment type="caution">
    <text evidence="2">The sequence shown here is derived from an EMBL/GenBank/DDBJ whole genome shotgun (WGS) entry which is preliminary data.</text>
</comment>
<accession>A0ABP6RSW2</accession>
<proteinExistence type="predicted"/>
<name>A0ABP6RSW2_9PSEU</name>
<reference evidence="3" key="1">
    <citation type="journal article" date="2019" name="Int. J. Syst. Evol. Microbiol.">
        <title>The Global Catalogue of Microorganisms (GCM) 10K type strain sequencing project: providing services to taxonomists for standard genome sequencing and annotation.</title>
        <authorList>
            <consortium name="The Broad Institute Genomics Platform"/>
            <consortium name="The Broad Institute Genome Sequencing Center for Infectious Disease"/>
            <person name="Wu L."/>
            <person name="Ma J."/>
        </authorList>
    </citation>
    <scope>NUCLEOTIDE SEQUENCE [LARGE SCALE GENOMIC DNA]</scope>
    <source>
        <strain evidence="3">JCM 9687</strain>
    </source>
</reference>